<dbReference type="Gene3D" id="1.10.150.650">
    <property type="match status" value="1"/>
</dbReference>
<accession>A0ABP9FPA7</accession>
<keyword evidence="3" id="KW-1185">Reference proteome</keyword>
<dbReference type="InterPro" id="IPR004013">
    <property type="entry name" value="PHP_dom"/>
</dbReference>
<reference evidence="3" key="1">
    <citation type="journal article" date="2019" name="Int. J. Syst. Evol. Microbiol.">
        <title>The Global Catalogue of Microorganisms (GCM) 10K type strain sequencing project: providing services to taxonomists for standard genome sequencing and annotation.</title>
        <authorList>
            <consortium name="The Broad Institute Genomics Platform"/>
            <consortium name="The Broad Institute Genome Sequencing Center for Infectious Disease"/>
            <person name="Wu L."/>
            <person name="Ma J."/>
        </authorList>
    </citation>
    <scope>NUCLEOTIDE SEQUENCE [LARGE SCALE GENOMIC DNA]</scope>
    <source>
        <strain evidence="3">JCM 18401</strain>
    </source>
</reference>
<dbReference type="EMBL" id="BAABJZ010000104">
    <property type="protein sequence ID" value="GAA4901058.1"/>
    <property type="molecule type" value="Genomic_DNA"/>
</dbReference>
<dbReference type="CDD" id="cd07438">
    <property type="entry name" value="PHP_HisPPase_AMP"/>
    <property type="match status" value="1"/>
</dbReference>
<dbReference type="InterPro" id="IPR003141">
    <property type="entry name" value="Pol/His_phosphatase_N"/>
</dbReference>
<dbReference type="PANTHER" id="PTHR42924">
    <property type="entry name" value="EXONUCLEASE"/>
    <property type="match status" value="1"/>
</dbReference>
<dbReference type="InterPro" id="IPR016195">
    <property type="entry name" value="Pol/histidinol_Pase-like"/>
</dbReference>
<feature type="domain" description="Polymerase/histidinol phosphatase N-terminal" evidence="1">
    <location>
        <begin position="3"/>
        <end position="68"/>
    </location>
</feature>
<dbReference type="SUPFAM" id="SSF89550">
    <property type="entry name" value="PHP domain-like"/>
    <property type="match status" value="1"/>
</dbReference>
<dbReference type="InterPro" id="IPR052018">
    <property type="entry name" value="PHP_domain"/>
</dbReference>
<name>A0ABP9FPA7_9GAMM</name>
<sequence>MKIDLHCHTRASDGTLTPSDLVARALNQQVEILAITDHDTVAGLAEARQAAQGSRLQLISGVEISTRWHSFDIHIIGLNFDPDDVPLNRLLDRHGQWRISRAEAIAAKLAKRGIDGTLEQAMGYADGGSVGRSHFARVLQERGLVTAKQAAFDKYLGRGQSAYVSNQWCSVAEAIHAIEQAGGLAVLAHPSKYQLSNKWLRKLLVEFKVAGGRAMEAIHCQQNTQQRQFLLALAQEYELLISAGSDFHFPSRWVELGRGLHRPPQPGVWDHLGWDHQ</sequence>
<gene>
    <name evidence="2" type="ORF">GCM10023333_38760</name>
</gene>
<proteinExistence type="predicted"/>
<evidence type="ECO:0000313" key="3">
    <source>
        <dbReference type="Proteomes" id="UP001499988"/>
    </source>
</evidence>
<dbReference type="Gene3D" id="3.20.20.140">
    <property type="entry name" value="Metal-dependent hydrolases"/>
    <property type="match status" value="1"/>
</dbReference>
<evidence type="ECO:0000259" key="1">
    <source>
        <dbReference type="SMART" id="SM00481"/>
    </source>
</evidence>
<dbReference type="PANTHER" id="PTHR42924:SF3">
    <property type="entry name" value="POLYMERASE_HISTIDINOL PHOSPHATASE N-TERMINAL DOMAIN-CONTAINING PROTEIN"/>
    <property type="match status" value="1"/>
</dbReference>
<protein>
    <submittedName>
        <fullName evidence="2">PHP domain-containing protein</fullName>
    </submittedName>
</protein>
<organism evidence="2 3">
    <name type="scientific">Ferrimonas pelagia</name>
    <dbReference type="NCBI Taxonomy" id="1177826"/>
    <lineage>
        <taxon>Bacteria</taxon>
        <taxon>Pseudomonadati</taxon>
        <taxon>Pseudomonadota</taxon>
        <taxon>Gammaproteobacteria</taxon>
        <taxon>Alteromonadales</taxon>
        <taxon>Ferrimonadaceae</taxon>
        <taxon>Ferrimonas</taxon>
    </lineage>
</organism>
<evidence type="ECO:0000313" key="2">
    <source>
        <dbReference type="EMBL" id="GAA4901058.1"/>
    </source>
</evidence>
<dbReference type="Pfam" id="PF02811">
    <property type="entry name" value="PHP"/>
    <property type="match status" value="1"/>
</dbReference>
<dbReference type="Proteomes" id="UP001499988">
    <property type="component" value="Unassembled WGS sequence"/>
</dbReference>
<dbReference type="SMART" id="SM00481">
    <property type="entry name" value="POLIIIAc"/>
    <property type="match status" value="1"/>
</dbReference>
<comment type="caution">
    <text evidence="2">The sequence shown here is derived from an EMBL/GenBank/DDBJ whole genome shotgun (WGS) entry which is preliminary data.</text>
</comment>
<dbReference type="RefSeq" id="WP_345337150.1">
    <property type="nucleotide sequence ID" value="NZ_BAABJZ010000104.1"/>
</dbReference>